<dbReference type="InterPro" id="IPR012977">
    <property type="entry name" value="SDA1_N"/>
</dbReference>
<keyword evidence="1" id="KW-0539">Nucleus</keyword>
<feature type="domain" description="SDA1 N-terminal" evidence="2">
    <location>
        <begin position="85"/>
        <end position="243"/>
    </location>
</feature>
<dbReference type="Proteomes" id="UP001345219">
    <property type="component" value="Chromosome 22"/>
</dbReference>
<organism evidence="3 4">
    <name type="scientific">Trapa incisa</name>
    <dbReference type="NCBI Taxonomy" id="236973"/>
    <lineage>
        <taxon>Eukaryota</taxon>
        <taxon>Viridiplantae</taxon>
        <taxon>Streptophyta</taxon>
        <taxon>Embryophyta</taxon>
        <taxon>Tracheophyta</taxon>
        <taxon>Spermatophyta</taxon>
        <taxon>Magnoliopsida</taxon>
        <taxon>eudicotyledons</taxon>
        <taxon>Gunneridae</taxon>
        <taxon>Pentapetalae</taxon>
        <taxon>rosids</taxon>
        <taxon>malvids</taxon>
        <taxon>Myrtales</taxon>
        <taxon>Lythraceae</taxon>
        <taxon>Trapa</taxon>
    </lineage>
</organism>
<gene>
    <name evidence="3" type="ORF">SAY87_028844</name>
</gene>
<comment type="function">
    <text evidence="1">Required for 60S pre-ribosomal subunits export to the cytoplasm.</text>
</comment>
<dbReference type="GO" id="GO:0015031">
    <property type="term" value="P:protein transport"/>
    <property type="evidence" value="ECO:0007669"/>
    <property type="project" value="UniProtKB-KW"/>
</dbReference>
<accession>A0AAN7QSE6</accession>
<sequence length="244" mass="27680">MESASLLREPLTASGRCSEKISLPTLQSKMKCDPEGYESELILIYRQFHSSIDLFKLQGDIAFSSMSGVGADTSVVKDLADRALFLAHVAPFYPNHLSQFWSELAEFLGSSTRSLPSGLRCHVTQALILLINRKMVDLRETLALFMNLQNLGDRTLKKLAFSHVIHSIRKMNQKHKNESVNRALQNILFPLLQNEEESKAKRSLVTLCELHWRKVWFDERTANAICTACFHPSSRIMIAALSFR</sequence>
<dbReference type="GO" id="GO:0000055">
    <property type="term" value="P:ribosomal large subunit export from nucleus"/>
    <property type="evidence" value="ECO:0007669"/>
    <property type="project" value="UniProtKB-UniRule"/>
</dbReference>
<comment type="subcellular location">
    <subcellularLocation>
        <location evidence="1">Nucleus</location>
        <location evidence="1">Nucleolus</location>
    </subcellularLocation>
</comment>
<reference evidence="3 4" key="1">
    <citation type="journal article" date="2023" name="Hortic Res">
        <title>Pangenome of water caltrop reveals structural variations and asymmetric subgenome divergence after allopolyploidization.</title>
        <authorList>
            <person name="Zhang X."/>
            <person name="Chen Y."/>
            <person name="Wang L."/>
            <person name="Yuan Y."/>
            <person name="Fang M."/>
            <person name="Shi L."/>
            <person name="Lu R."/>
            <person name="Comes H.P."/>
            <person name="Ma Y."/>
            <person name="Chen Y."/>
            <person name="Huang G."/>
            <person name="Zhou Y."/>
            <person name="Zheng Z."/>
            <person name="Qiu Y."/>
        </authorList>
    </citation>
    <scope>NUCLEOTIDE SEQUENCE [LARGE SCALE GENOMIC DNA]</scope>
    <source>
        <tissue evidence="3">Roots</tissue>
    </source>
</reference>
<keyword evidence="1" id="KW-0813">Transport</keyword>
<evidence type="ECO:0000256" key="1">
    <source>
        <dbReference type="RuleBase" id="RU365057"/>
    </source>
</evidence>
<keyword evidence="1" id="KW-0690">Ribosome biogenesis</keyword>
<keyword evidence="4" id="KW-1185">Reference proteome</keyword>
<comment type="caution">
    <text evidence="3">The sequence shown here is derived from an EMBL/GenBank/DDBJ whole genome shotgun (WGS) entry which is preliminary data.</text>
</comment>
<dbReference type="PANTHER" id="PTHR12730">
    <property type="entry name" value="HSDA/SDA1-RELATED"/>
    <property type="match status" value="1"/>
</dbReference>
<evidence type="ECO:0000259" key="2">
    <source>
        <dbReference type="Pfam" id="PF08158"/>
    </source>
</evidence>
<dbReference type="PANTHER" id="PTHR12730:SF0">
    <property type="entry name" value="PROTEIN SDA1 HOMOLOG"/>
    <property type="match status" value="1"/>
</dbReference>
<protein>
    <recommendedName>
        <fullName evidence="1">Protein SDA1</fullName>
    </recommendedName>
</protein>
<proteinExistence type="inferred from homology"/>
<dbReference type="AlphaFoldDB" id="A0AAN7QSE6"/>
<keyword evidence="1" id="KW-0653">Protein transport</keyword>
<dbReference type="EMBL" id="JAXIOK010000004">
    <property type="protein sequence ID" value="KAK4773825.1"/>
    <property type="molecule type" value="Genomic_DNA"/>
</dbReference>
<dbReference type="GO" id="GO:0042273">
    <property type="term" value="P:ribosomal large subunit biogenesis"/>
    <property type="evidence" value="ECO:0007669"/>
    <property type="project" value="UniProtKB-UniRule"/>
</dbReference>
<dbReference type="Pfam" id="PF08158">
    <property type="entry name" value="SDA1_HEAT"/>
    <property type="match status" value="1"/>
</dbReference>
<evidence type="ECO:0000313" key="4">
    <source>
        <dbReference type="Proteomes" id="UP001345219"/>
    </source>
</evidence>
<dbReference type="InterPro" id="IPR027312">
    <property type="entry name" value="Sda1"/>
</dbReference>
<name>A0AAN7QSE6_9MYRT</name>
<evidence type="ECO:0000313" key="3">
    <source>
        <dbReference type="EMBL" id="KAK4773825.1"/>
    </source>
</evidence>
<comment type="similarity">
    <text evidence="1">Belongs to the SDA1 family.</text>
</comment>
<dbReference type="GO" id="GO:0005730">
    <property type="term" value="C:nucleolus"/>
    <property type="evidence" value="ECO:0007669"/>
    <property type="project" value="UniProtKB-SubCell"/>
</dbReference>